<feature type="signal peptide" evidence="1">
    <location>
        <begin position="1"/>
        <end position="18"/>
    </location>
</feature>
<dbReference type="HOGENOM" id="CLU_134609_0_0_1"/>
<evidence type="ECO:0000256" key="1">
    <source>
        <dbReference type="SAM" id="SignalP"/>
    </source>
</evidence>
<protein>
    <submittedName>
        <fullName evidence="2">Uncharacterized protein</fullName>
    </submittedName>
</protein>
<sequence length="138" mass="16052">MIHSILLILLTLLPLVSVAPVAKFTITGTVTCERFVHFCFYVKLREEDRIKDDQIGKDGIHCTPLHDNQFIMTGFLRGDEVFSDKYGIWLSNSHNCTENGQKLWFRTITKYWNITEPNPTYHFNLKIDDVGQPVDNYE</sequence>
<evidence type="ECO:0000313" key="3">
    <source>
        <dbReference type="Proteomes" id="UP000008068"/>
    </source>
</evidence>
<dbReference type="Pfam" id="PF05912">
    <property type="entry name" value="DUF870"/>
    <property type="match status" value="1"/>
</dbReference>
<name>G0P034_CAEBE</name>
<dbReference type="AlphaFoldDB" id="G0P034"/>
<dbReference type="InterPro" id="IPR008588">
    <property type="entry name" value="DUF870_CAE_spp"/>
</dbReference>
<dbReference type="EMBL" id="GL379995">
    <property type="protein sequence ID" value="EGT41419.1"/>
    <property type="molecule type" value="Genomic_DNA"/>
</dbReference>
<reference evidence="3" key="1">
    <citation type="submission" date="2011-07" db="EMBL/GenBank/DDBJ databases">
        <authorList>
            <consortium name="Caenorhabditis brenneri Sequencing and Analysis Consortium"/>
            <person name="Wilson R.K."/>
        </authorList>
    </citation>
    <scope>NUCLEOTIDE SEQUENCE [LARGE SCALE GENOMIC DNA]</scope>
    <source>
        <strain evidence="3">PB2801</strain>
    </source>
</reference>
<dbReference type="Proteomes" id="UP000008068">
    <property type="component" value="Unassembled WGS sequence"/>
</dbReference>
<accession>G0P034</accession>
<dbReference type="eggNOG" id="ENOG502TKAR">
    <property type="taxonomic scope" value="Eukaryota"/>
</dbReference>
<dbReference type="PANTHER" id="PTHR21479">
    <property type="match status" value="1"/>
</dbReference>
<organism evidence="3">
    <name type="scientific">Caenorhabditis brenneri</name>
    <name type="common">Nematode worm</name>
    <dbReference type="NCBI Taxonomy" id="135651"/>
    <lineage>
        <taxon>Eukaryota</taxon>
        <taxon>Metazoa</taxon>
        <taxon>Ecdysozoa</taxon>
        <taxon>Nematoda</taxon>
        <taxon>Chromadorea</taxon>
        <taxon>Rhabditida</taxon>
        <taxon>Rhabditina</taxon>
        <taxon>Rhabditomorpha</taxon>
        <taxon>Rhabditoidea</taxon>
        <taxon>Rhabditidae</taxon>
        <taxon>Peloderinae</taxon>
        <taxon>Caenorhabditis</taxon>
    </lineage>
</organism>
<keyword evidence="1" id="KW-0732">Signal</keyword>
<keyword evidence="3" id="KW-1185">Reference proteome</keyword>
<dbReference type="PANTHER" id="PTHR21479:SF22">
    <property type="entry name" value="PROTEIN CBG07241"/>
    <property type="match status" value="1"/>
</dbReference>
<dbReference type="InParanoid" id="G0P034"/>
<proteinExistence type="predicted"/>
<evidence type="ECO:0000313" key="2">
    <source>
        <dbReference type="EMBL" id="EGT41419.1"/>
    </source>
</evidence>
<feature type="chain" id="PRO_5003406687" evidence="1">
    <location>
        <begin position="19"/>
        <end position="138"/>
    </location>
</feature>
<gene>
    <name evidence="2" type="ORF">CAEBREN_19907</name>
</gene>